<dbReference type="GO" id="GO:0002949">
    <property type="term" value="P:tRNA threonylcarbamoyladenosine modification"/>
    <property type="evidence" value="ECO:0007669"/>
    <property type="project" value="InterPro"/>
</dbReference>
<dbReference type="eggNOG" id="COG1214">
    <property type="taxonomic scope" value="Bacteria"/>
</dbReference>
<proteinExistence type="predicted"/>
<sequence>MSERTAFLAVETSSNVCSLALFTASEIIAERTDTEPNAHAKQVALFAKELLEEAKQRGLQVEAIALSSGPGSYTGLRIGASFAKGYAFATGKPIIAISTLEALASGFLQSNAIPSEATIIPMIDAGRMEVYTASYTSQLKELSAPEAAIITPESFQKLLDTPAFFIGNGAPKCAQTISLPNASFLPFDCMARNMQKIAFERYAEGRFANLAYWEPDYIKPYNALIAKNKVLNR</sequence>
<dbReference type="EMBL" id="JQZW01000013">
    <property type="protein sequence ID" value="KGN97340.1"/>
    <property type="molecule type" value="Genomic_DNA"/>
</dbReference>
<organism evidence="2 3">
    <name type="scientific">Porphyromonas gingivicanis</name>
    <dbReference type="NCBI Taxonomy" id="266762"/>
    <lineage>
        <taxon>Bacteria</taxon>
        <taxon>Pseudomonadati</taxon>
        <taxon>Bacteroidota</taxon>
        <taxon>Bacteroidia</taxon>
        <taxon>Bacteroidales</taxon>
        <taxon>Porphyromonadaceae</taxon>
        <taxon>Porphyromonas</taxon>
    </lineage>
</organism>
<dbReference type="Pfam" id="PF00814">
    <property type="entry name" value="TsaD"/>
    <property type="match status" value="1"/>
</dbReference>
<dbReference type="PANTHER" id="PTHR11735:SF11">
    <property type="entry name" value="TRNA THREONYLCARBAMOYLADENOSINE BIOSYNTHESIS PROTEIN TSAB"/>
    <property type="match status" value="1"/>
</dbReference>
<reference evidence="2 3" key="1">
    <citation type="submission" date="2014-08" db="EMBL/GenBank/DDBJ databases">
        <title>Porphyromonas gingivicanis strain:COT-022_OH1391 Genome sequencing.</title>
        <authorList>
            <person name="Wallis C."/>
            <person name="Deusch O."/>
            <person name="O'Flynn C."/>
            <person name="Davis I."/>
            <person name="Jospin G."/>
            <person name="Darling A.E."/>
            <person name="Coil D.A."/>
            <person name="Alexiev A."/>
            <person name="Horsfall A."/>
            <person name="Kirkwood N."/>
            <person name="Harris S."/>
            <person name="Eisen J.A."/>
        </authorList>
    </citation>
    <scope>NUCLEOTIDE SEQUENCE [LARGE SCALE GENOMIC DNA]</scope>
    <source>
        <strain evidence="3">COT-022 OH1391</strain>
    </source>
</reference>
<dbReference type="GO" id="GO:0005829">
    <property type="term" value="C:cytosol"/>
    <property type="evidence" value="ECO:0007669"/>
    <property type="project" value="TreeGrafter"/>
</dbReference>
<feature type="domain" description="Gcp-like" evidence="1">
    <location>
        <begin position="37"/>
        <end position="159"/>
    </location>
</feature>
<keyword evidence="3" id="KW-1185">Reference proteome</keyword>
<name>A0A0A2G4R6_9PORP</name>
<evidence type="ECO:0000259" key="1">
    <source>
        <dbReference type="Pfam" id="PF00814"/>
    </source>
</evidence>
<dbReference type="InterPro" id="IPR022496">
    <property type="entry name" value="T6A_TsaB"/>
</dbReference>
<gene>
    <name evidence="2" type="ORF">HQ36_07185</name>
</gene>
<dbReference type="InterPro" id="IPR043129">
    <property type="entry name" value="ATPase_NBD"/>
</dbReference>
<accession>A0A0A2G4R6</accession>
<dbReference type="NCBIfam" id="TIGR03725">
    <property type="entry name" value="T6A_YeaZ"/>
    <property type="match status" value="1"/>
</dbReference>
<dbReference type="PANTHER" id="PTHR11735">
    <property type="entry name" value="TRNA N6-ADENOSINE THREONYLCARBAMOYLTRANSFERASE"/>
    <property type="match status" value="1"/>
</dbReference>
<dbReference type="STRING" id="266762.HQ36_07185"/>
<dbReference type="SUPFAM" id="SSF53067">
    <property type="entry name" value="Actin-like ATPase domain"/>
    <property type="match status" value="2"/>
</dbReference>
<dbReference type="Gene3D" id="3.30.420.40">
    <property type="match status" value="2"/>
</dbReference>
<dbReference type="CDD" id="cd24032">
    <property type="entry name" value="ASKHA_NBD_TsaB"/>
    <property type="match status" value="1"/>
</dbReference>
<dbReference type="InterPro" id="IPR000905">
    <property type="entry name" value="Gcp-like_dom"/>
</dbReference>
<protein>
    <recommendedName>
        <fullName evidence="1">Gcp-like domain-containing protein</fullName>
    </recommendedName>
</protein>
<dbReference type="AlphaFoldDB" id="A0A0A2G4R6"/>
<dbReference type="Proteomes" id="UP000030134">
    <property type="component" value="Unassembled WGS sequence"/>
</dbReference>
<evidence type="ECO:0000313" key="2">
    <source>
        <dbReference type="EMBL" id="KGN97340.1"/>
    </source>
</evidence>
<comment type="caution">
    <text evidence="2">The sequence shown here is derived from an EMBL/GenBank/DDBJ whole genome shotgun (WGS) entry which is preliminary data.</text>
</comment>
<evidence type="ECO:0000313" key="3">
    <source>
        <dbReference type="Proteomes" id="UP000030134"/>
    </source>
</evidence>